<name>A0ABU4GD46_9BACL</name>
<dbReference type="EMBL" id="JAUBDI010000008">
    <property type="protein sequence ID" value="MDW0113497.1"/>
    <property type="molecule type" value="Genomic_DNA"/>
</dbReference>
<evidence type="ECO:0000313" key="2">
    <source>
        <dbReference type="EMBL" id="MDW0113497.1"/>
    </source>
</evidence>
<organism evidence="2 3">
    <name type="scientific">Sporosarcina saromensis</name>
    <dbReference type="NCBI Taxonomy" id="359365"/>
    <lineage>
        <taxon>Bacteria</taxon>
        <taxon>Bacillati</taxon>
        <taxon>Bacillota</taxon>
        <taxon>Bacilli</taxon>
        <taxon>Bacillales</taxon>
        <taxon>Caryophanaceae</taxon>
        <taxon>Sporosarcina</taxon>
    </lineage>
</organism>
<feature type="region of interest" description="Disordered" evidence="1">
    <location>
        <begin position="53"/>
        <end position="78"/>
    </location>
</feature>
<reference evidence="2 3" key="1">
    <citation type="submission" date="2023-06" db="EMBL/GenBank/DDBJ databases">
        <title>Sporosarcina sp. nov., isolated from Korean traditional fermented seafood 'Jeotgal'.</title>
        <authorList>
            <person name="Yang A.I."/>
            <person name="Shin N.-R."/>
        </authorList>
    </citation>
    <scope>NUCLEOTIDE SEQUENCE [LARGE SCALE GENOMIC DNA]</scope>
    <source>
        <strain evidence="2 3">KCTC13119</strain>
    </source>
</reference>
<feature type="compositionally biased region" description="Polar residues" evidence="1">
    <location>
        <begin position="53"/>
        <end position="64"/>
    </location>
</feature>
<accession>A0ABU4GD46</accession>
<dbReference type="Proteomes" id="UP001282284">
    <property type="component" value="Unassembled WGS sequence"/>
</dbReference>
<proteinExistence type="predicted"/>
<evidence type="ECO:0000256" key="1">
    <source>
        <dbReference type="SAM" id="MobiDB-lite"/>
    </source>
</evidence>
<keyword evidence="3" id="KW-1185">Reference proteome</keyword>
<comment type="caution">
    <text evidence="2">The sequence shown here is derived from an EMBL/GenBank/DDBJ whole genome shotgun (WGS) entry which is preliminary data.</text>
</comment>
<protein>
    <submittedName>
        <fullName evidence="2">Uncharacterized protein</fullName>
    </submittedName>
</protein>
<feature type="compositionally biased region" description="Basic residues" evidence="1">
    <location>
        <begin position="66"/>
        <end position="78"/>
    </location>
</feature>
<gene>
    <name evidence="2" type="ORF">QT711_09885</name>
</gene>
<sequence>MLVTEKLQNYVNIYKISVRYQVKTLISHKTGSKTSQTGQTSLKRRINFTNGANFSNGANITQTPHKLLKRGKHHSNAA</sequence>
<evidence type="ECO:0000313" key="3">
    <source>
        <dbReference type="Proteomes" id="UP001282284"/>
    </source>
</evidence>
<dbReference type="RefSeq" id="WP_317943877.1">
    <property type="nucleotide sequence ID" value="NZ_JAUBDI010000008.1"/>
</dbReference>